<evidence type="ECO:0000256" key="2">
    <source>
        <dbReference type="ARBA" id="ARBA00022692"/>
    </source>
</evidence>
<evidence type="ECO:0000259" key="8">
    <source>
        <dbReference type="Pfam" id="PF20684"/>
    </source>
</evidence>
<dbReference type="InterPro" id="IPR052337">
    <property type="entry name" value="SAT4-like"/>
</dbReference>
<feature type="transmembrane region" description="Helical" evidence="7">
    <location>
        <begin position="51"/>
        <end position="73"/>
    </location>
</feature>
<evidence type="ECO:0000256" key="6">
    <source>
        <dbReference type="SAM" id="MobiDB-lite"/>
    </source>
</evidence>
<dbReference type="GO" id="GO:0016020">
    <property type="term" value="C:membrane"/>
    <property type="evidence" value="ECO:0007669"/>
    <property type="project" value="UniProtKB-SubCell"/>
</dbReference>
<dbReference type="Pfam" id="PF20684">
    <property type="entry name" value="Fung_rhodopsin"/>
    <property type="match status" value="1"/>
</dbReference>
<dbReference type="PANTHER" id="PTHR33048">
    <property type="entry name" value="PTH11-LIKE INTEGRAL MEMBRANE PROTEIN (AFU_ORTHOLOGUE AFUA_5G11245)"/>
    <property type="match status" value="1"/>
</dbReference>
<feature type="domain" description="Rhodopsin" evidence="8">
    <location>
        <begin position="35"/>
        <end position="273"/>
    </location>
</feature>
<proteinExistence type="inferred from homology"/>
<comment type="similarity">
    <text evidence="5">Belongs to the SAT4 family.</text>
</comment>
<comment type="subcellular location">
    <subcellularLocation>
        <location evidence="1">Membrane</location>
        <topology evidence="1">Multi-pass membrane protein</topology>
    </subcellularLocation>
</comment>
<protein>
    <recommendedName>
        <fullName evidence="8">Rhodopsin domain-containing protein</fullName>
    </recommendedName>
</protein>
<feature type="transmembrane region" description="Helical" evidence="7">
    <location>
        <begin position="93"/>
        <end position="117"/>
    </location>
</feature>
<feature type="transmembrane region" description="Helical" evidence="7">
    <location>
        <begin position="17"/>
        <end position="39"/>
    </location>
</feature>
<feature type="region of interest" description="Disordered" evidence="6">
    <location>
        <begin position="335"/>
        <end position="368"/>
    </location>
</feature>
<organism evidence="9 10">
    <name type="scientific">Phialocephala subalpina</name>
    <dbReference type="NCBI Taxonomy" id="576137"/>
    <lineage>
        <taxon>Eukaryota</taxon>
        <taxon>Fungi</taxon>
        <taxon>Dikarya</taxon>
        <taxon>Ascomycota</taxon>
        <taxon>Pezizomycotina</taxon>
        <taxon>Leotiomycetes</taxon>
        <taxon>Helotiales</taxon>
        <taxon>Mollisiaceae</taxon>
        <taxon>Phialocephala</taxon>
        <taxon>Phialocephala fortinii species complex</taxon>
    </lineage>
</organism>
<evidence type="ECO:0000256" key="7">
    <source>
        <dbReference type="SAM" id="Phobius"/>
    </source>
</evidence>
<feature type="transmembrane region" description="Helical" evidence="7">
    <location>
        <begin position="181"/>
        <end position="200"/>
    </location>
</feature>
<keyword evidence="10" id="KW-1185">Reference proteome</keyword>
<keyword evidence="4 7" id="KW-0472">Membrane</keyword>
<dbReference type="AlphaFoldDB" id="A0A1L7WSV5"/>
<feature type="transmembrane region" description="Helical" evidence="7">
    <location>
        <begin position="129"/>
        <end position="150"/>
    </location>
</feature>
<dbReference type="EMBL" id="FJOG01000007">
    <property type="protein sequence ID" value="CZR55842.1"/>
    <property type="molecule type" value="Genomic_DNA"/>
</dbReference>
<evidence type="ECO:0000313" key="10">
    <source>
        <dbReference type="Proteomes" id="UP000184330"/>
    </source>
</evidence>
<evidence type="ECO:0000256" key="5">
    <source>
        <dbReference type="ARBA" id="ARBA00038359"/>
    </source>
</evidence>
<feature type="transmembrane region" description="Helical" evidence="7">
    <location>
        <begin position="212"/>
        <end position="230"/>
    </location>
</feature>
<name>A0A1L7WSV5_9HELO</name>
<keyword evidence="3 7" id="KW-1133">Transmembrane helix</keyword>
<keyword evidence="2 7" id="KW-0812">Transmembrane</keyword>
<evidence type="ECO:0000256" key="3">
    <source>
        <dbReference type="ARBA" id="ARBA00022989"/>
    </source>
</evidence>
<reference evidence="9 10" key="1">
    <citation type="submission" date="2016-03" db="EMBL/GenBank/DDBJ databases">
        <authorList>
            <person name="Ploux O."/>
        </authorList>
    </citation>
    <scope>NUCLEOTIDE SEQUENCE [LARGE SCALE GENOMIC DNA]</scope>
    <source>
        <strain evidence="9 10">UAMH 11012</strain>
    </source>
</reference>
<dbReference type="PANTHER" id="PTHR33048:SF47">
    <property type="entry name" value="INTEGRAL MEMBRANE PROTEIN-RELATED"/>
    <property type="match status" value="1"/>
</dbReference>
<evidence type="ECO:0000313" key="9">
    <source>
        <dbReference type="EMBL" id="CZR55842.1"/>
    </source>
</evidence>
<gene>
    <name evidence="9" type="ORF">PAC_05730</name>
</gene>
<dbReference type="OrthoDB" id="5273647at2759"/>
<accession>A0A1L7WSV5</accession>
<sequence length="396" mass="43242">MVLPSADDPAVAYNKRVVLASTIVVFIVSNGSYIARLFARKKTGARFQADDWIMGLALPFSYIPAACLLYGLTVGFGEHEANVSKVDLKKFNISLWVLQRGNPPCLLCVKTSILLLYVRLFPTRMFRRVAFGVWLFTLGWAVAAFFSNMLQCLPIAYFWDKTIKGGHCIPNALINIGMTNGVLSFAGDLVILSLPIPMVWKLQINNRRKMALSGMFLLGGFVCLTSILRFVALAKINVKDITFTQVDPGIWTYIELGIGITCGNLPLLRPLFGRFFSSGSRNGSSATPYGASGSKSYPLSRITDRSYNGEGFRCMESGAKGTGLDVDVESVGESGSEIELNVKGNGSSSAEVASGEHGSENSHAGNGINVRTEVDLRIEQVRAEIEKETAKIQQRR</sequence>
<evidence type="ECO:0000256" key="4">
    <source>
        <dbReference type="ARBA" id="ARBA00023136"/>
    </source>
</evidence>
<dbReference type="STRING" id="576137.A0A1L7WSV5"/>
<dbReference type="InterPro" id="IPR049326">
    <property type="entry name" value="Rhodopsin_dom_fungi"/>
</dbReference>
<evidence type="ECO:0000256" key="1">
    <source>
        <dbReference type="ARBA" id="ARBA00004141"/>
    </source>
</evidence>
<dbReference type="Proteomes" id="UP000184330">
    <property type="component" value="Unassembled WGS sequence"/>
</dbReference>